<proteinExistence type="predicted"/>
<accession>A0ABW9XNG4</accession>
<sequence>MKKKNRDDYDERYNETSNTAAGINTPKDHEDSGPLDMVSDAVGEFVDNVQHAFDGSSRSGHGEADELEREPDEYDHRALSNQQSRYDRHSY</sequence>
<evidence type="ECO:0000313" key="2">
    <source>
        <dbReference type="EMBL" id="NBD24063.1"/>
    </source>
</evidence>
<dbReference type="RefSeq" id="WP_161742869.1">
    <property type="nucleotide sequence ID" value="NZ_JAAAMV010000004.1"/>
</dbReference>
<comment type="caution">
    <text evidence="2">The sequence shown here is derived from an EMBL/GenBank/DDBJ whole genome shotgun (WGS) entry which is preliminary data.</text>
</comment>
<feature type="region of interest" description="Disordered" evidence="1">
    <location>
        <begin position="1"/>
        <end position="36"/>
    </location>
</feature>
<keyword evidence="3" id="KW-1185">Reference proteome</keyword>
<reference evidence="2 3" key="1">
    <citation type="submission" date="2020-01" db="EMBL/GenBank/DDBJ databases">
        <title>Paenibacillus soybeanensis sp. nov. isolated from the nodules of soybean (Glycine max(L.) Merr).</title>
        <authorList>
            <person name="Wang H."/>
        </authorList>
    </citation>
    <scope>NUCLEOTIDE SEQUENCE [LARGE SCALE GENOMIC DNA]</scope>
    <source>
        <strain evidence="2 3">T1</strain>
    </source>
</reference>
<gene>
    <name evidence="2" type="ORF">GT019_09275</name>
</gene>
<protein>
    <recommendedName>
        <fullName evidence="4">DUF4025 domain-containing protein</fullName>
    </recommendedName>
</protein>
<evidence type="ECO:0000256" key="1">
    <source>
        <dbReference type="SAM" id="MobiDB-lite"/>
    </source>
</evidence>
<evidence type="ECO:0008006" key="4">
    <source>
        <dbReference type="Google" id="ProtNLM"/>
    </source>
</evidence>
<name>A0ABW9XNG4_9BACL</name>
<feature type="region of interest" description="Disordered" evidence="1">
    <location>
        <begin position="49"/>
        <end position="91"/>
    </location>
</feature>
<dbReference type="Proteomes" id="UP000665561">
    <property type="component" value="Unassembled WGS sequence"/>
</dbReference>
<organism evidence="2 3">
    <name type="scientific">Paenibacillus glycinis</name>
    <dbReference type="NCBI Taxonomy" id="2697035"/>
    <lineage>
        <taxon>Bacteria</taxon>
        <taxon>Bacillati</taxon>
        <taxon>Bacillota</taxon>
        <taxon>Bacilli</taxon>
        <taxon>Bacillales</taxon>
        <taxon>Paenibacillaceae</taxon>
        <taxon>Paenibacillus</taxon>
    </lineage>
</organism>
<feature type="compositionally biased region" description="Basic and acidic residues" evidence="1">
    <location>
        <begin position="1"/>
        <end position="14"/>
    </location>
</feature>
<dbReference type="EMBL" id="JAAAMV010000004">
    <property type="protein sequence ID" value="NBD24063.1"/>
    <property type="molecule type" value="Genomic_DNA"/>
</dbReference>
<evidence type="ECO:0000313" key="3">
    <source>
        <dbReference type="Proteomes" id="UP000665561"/>
    </source>
</evidence>